<feature type="region of interest" description="Disordered" evidence="1">
    <location>
        <begin position="23"/>
        <end position="56"/>
    </location>
</feature>
<feature type="signal peptide" evidence="2">
    <location>
        <begin position="1"/>
        <end position="24"/>
    </location>
</feature>
<feature type="chain" id="PRO_5038884787" description="Sensor domain-containing protein" evidence="2">
    <location>
        <begin position="25"/>
        <end position="262"/>
    </location>
</feature>
<dbReference type="PROSITE" id="PS51257">
    <property type="entry name" value="PROKAR_LIPOPROTEIN"/>
    <property type="match status" value="1"/>
</dbReference>
<keyword evidence="2" id="KW-0732">Signal</keyword>
<name>A0A5D4I6A2_9ACTN</name>
<proteinExistence type="predicted"/>
<dbReference type="EMBL" id="VSZQ01000300">
    <property type="protein sequence ID" value="TYR48578.1"/>
    <property type="molecule type" value="Genomic_DNA"/>
</dbReference>
<evidence type="ECO:0000313" key="4">
    <source>
        <dbReference type="Proteomes" id="UP000323242"/>
    </source>
</evidence>
<dbReference type="RefSeq" id="WP_148904896.1">
    <property type="nucleotide sequence ID" value="NZ_VSZQ01000300.1"/>
</dbReference>
<comment type="caution">
    <text evidence="3">The sequence shown here is derived from an EMBL/GenBank/DDBJ whole genome shotgun (WGS) entry which is preliminary data.</text>
</comment>
<reference evidence="3 4" key="1">
    <citation type="submission" date="2019-08" db="EMBL/GenBank/DDBJ databases">
        <title>Draft genome for granaticin producer strain Streptomyces parvus C05.</title>
        <authorList>
            <person name="Gonzalez-Pimentel J.L."/>
        </authorList>
    </citation>
    <scope>NUCLEOTIDE SEQUENCE [LARGE SCALE GENOMIC DNA]</scope>
    <source>
        <strain evidence="3 4">C05</strain>
    </source>
</reference>
<feature type="compositionally biased region" description="Basic and acidic residues" evidence="1">
    <location>
        <begin position="103"/>
        <end position="113"/>
    </location>
</feature>
<accession>A0A5D4I6A2</accession>
<evidence type="ECO:0000256" key="1">
    <source>
        <dbReference type="SAM" id="MobiDB-lite"/>
    </source>
</evidence>
<dbReference type="Proteomes" id="UP000323242">
    <property type="component" value="Unassembled WGS sequence"/>
</dbReference>
<keyword evidence="4" id="KW-1185">Reference proteome</keyword>
<organism evidence="3 4">
    <name type="scientific">Streptomyces parvus</name>
    <dbReference type="NCBI Taxonomy" id="66428"/>
    <lineage>
        <taxon>Bacteria</taxon>
        <taxon>Bacillati</taxon>
        <taxon>Actinomycetota</taxon>
        <taxon>Actinomycetes</taxon>
        <taxon>Kitasatosporales</taxon>
        <taxon>Streptomycetaceae</taxon>
        <taxon>Streptomyces</taxon>
    </lineage>
</organism>
<feature type="region of interest" description="Disordered" evidence="1">
    <location>
        <begin position="82"/>
        <end position="126"/>
    </location>
</feature>
<protein>
    <recommendedName>
        <fullName evidence="5">Sensor domain-containing protein</fullName>
    </recommendedName>
</protein>
<evidence type="ECO:0000256" key="2">
    <source>
        <dbReference type="SAM" id="SignalP"/>
    </source>
</evidence>
<dbReference type="AlphaFoldDB" id="A0A5D4I6A2"/>
<sequence length="262" mass="27211">MARKSGRRLAAVAALLTAVGLTSACGDGTEPADAAKNPGNATSTAAGKPARRTEPLTAAELRPALLTAEQVVGFEITGSSARDGAAEESSYDAEETVSPDACRPVRDATKGDGEETAAAQSTMYRGKSALAPRSTNLLSYSEEAARTRMTLLREALGTCDRFSFSNAFGKAAVTSEVLDAPDLGDDTLRYRTLSRLDEGGFAWKLVTAVRVGGVIATMDVQEVTGPLSPEKLATFKPEPGPDEEVIAGLVENVTDAQGASGR</sequence>
<evidence type="ECO:0008006" key="5">
    <source>
        <dbReference type="Google" id="ProtNLM"/>
    </source>
</evidence>
<evidence type="ECO:0000313" key="3">
    <source>
        <dbReference type="EMBL" id="TYR48578.1"/>
    </source>
</evidence>
<gene>
    <name evidence="3" type="ORF">FY004_34290</name>
</gene>